<accession>A0A3P8VPU7</accession>
<evidence type="ECO:0000313" key="2">
    <source>
        <dbReference type="Proteomes" id="UP000265120"/>
    </source>
</evidence>
<organism evidence="1 2">
    <name type="scientific">Cynoglossus semilaevis</name>
    <name type="common">Tongue sole</name>
    <dbReference type="NCBI Taxonomy" id="244447"/>
    <lineage>
        <taxon>Eukaryota</taxon>
        <taxon>Metazoa</taxon>
        <taxon>Chordata</taxon>
        <taxon>Craniata</taxon>
        <taxon>Vertebrata</taxon>
        <taxon>Euteleostomi</taxon>
        <taxon>Actinopterygii</taxon>
        <taxon>Neopterygii</taxon>
        <taxon>Teleostei</taxon>
        <taxon>Neoteleostei</taxon>
        <taxon>Acanthomorphata</taxon>
        <taxon>Carangaria</taxon>
        <taxon>Pleuronectiformes</taxon>
        <taxon>Pleuronectoidei</taxon>
        <taxon>Cynoglossidae</taxon>
        <taxon>Cynoglossinae</taxon>
        <taxon>Cynoglossus</taxon>
    </lineage>
</organism>
<keyword evidence="2" id="KW-1185">Reference proteome</keyword>
<evidence type="ECO:0000313" key="1">
    <source>
        <dbReference type="Ensembl" id="ENSCSEP00000017258.1"/>
    </source>
</evidence>
<reference evidence="1 2" key="1">
    <citation type="journal article" date="2014" name="Nat. Genet.">
        <title>Whole-genome sequence of a flatfish provides insights into ZW sex chromosome evolution and adaptation to a benthic lifestyle.</title>
        <authorList>
            <person name="Chen S."/>
            <person name="Zhang G."/>
            <person name="Shao C."/>
            <person name="Huang Q."/>
            <person name="Liu G."/>
            <person name="Zhang P."/>
            <person name="Song W."/>
            <person name="An N."/>
            <person name="Chalopin D."/>
            <person name="Volff J.N."/>
            <person name="Hong Y."/>
            <person name="Li Q."/>
            <person name="Sha Z."/>
            <person name="Zhou H."/>
            <person name="Xie M."/>
            <person name="Yu Q."/>
            <person name="Liu Y."/>
            <person name="Xiang H."/>
            <person name="Wang N."/>
            <person name="Wu K."/>
            <person name="Yang C."/>
            <person name="Zhou Q."/>
            <person name="Liao X."/>
            <person name="Yang L."/>
            <person name="Hu Q."/>
            <person name="Zhang J."/>
            <person name="Meng L."/>
            <person name="Jin L."/>
            <person name="Tian Y."/>
            <person name="Lian J."/>
            <person name="Yang J."/>
            <person name="Miao G."/>
            <person name="Liu S."/>
            <person name="Liang Z."/>
            <person name="Yan F."/>
            <person name="Li Y."/>
            <person name="Sun B."/>
            <person name="Zhang H."/>
            <person name="Zhang J."/>
            <person name="Zhu Y."/>
            <person name="Du M."/>
            <person name="Zhao Y."/>
            <person name="Schartl M."/>
            <person name="Tang Q."/>
            <person name="Wang J."/>
        </authorList>
    </citation>
    <scope>NUCLEOTIDE SEQUENCE</scope>
</reference>
<reference evidence="1" key="2">
    <citation type="submission" date="2025-08" db="UniProtKB">
        <authorList>
            <consortium name="Ensembl"/>
        </authorList>
    </citation>
    <scope>IDENTIFICATION</scope>
</reference>
<reference evidence="1" key="3">
    <citation type="submission" date="2025-09" db="UniProtKB">
        <authorList>
            <consortium name="Ensembl"/>
        </authorList>
    </citation>
    <scope>IDENTIFICATION</scope>
</reference>
<proteinExistence type="predicted"/>
<sequence length="59" mass="7436">MLITFRSQPTYMRKRRYWCKKKYNWFCIRVPELLQTSGYLTLLNHSKKSKDIFIYFVFF</sequence>
<dbReference type="AlphaFoldDB" id="A0A3P8VPU7"/>
<protein>
    <submittedName>
        <fullName evidence="1">Uncharacterized protein</fullName>
    </submittedName>
</protein>
<dbReference type="InParanoid" id="A0A3P8VPU7"/>
<dbReference type="Ensembl" id="ENSCSET00000017472.1">
    <property type="protein sequence ID" value="ENSCSEP00000017258.1"/>
    <property type="gene ID" value="ENSCSEG00000011072.1"/>
</dbReference>
<name>A0A3P8VPU7_CYNSE</name>
<dbReference type="Proteomes" id="UP000265120">
    <property type="component" value="Chromosome 19"/>
</dbReference>